<dbReference type="HOGENOM" id="CLU_1025588_0_0_7"/>
<evidence type="ECO:0000313" key="2">
    <source>
        <dbReference type="Proteomes" id="UP000019140"/>
    </source>
</evidence>
<evidence type="ECO:0000313" key="1">
    <source>
        <dbReference type="EMBL" id="ETX06959.1"/>
    </source>
</evidence>
<name>W4M9B4_9BACT</name>
<accession>W4M9B4</accession>
<dbReference type="EMBL" id="AZHX01000561">
    <property type="protein sequence ID" value="ETX06959.1"/>
    <property type="molecule type" value="Genomic_DNA"/>
</dbReference>
<protein>
    <submittedName>
        <fullName evidence="1">Uncharacterized protein</fullName>
    </submittedName>
</protein>
<keyword evidence="2" id="KW-1185">Reference proteome</keyword>
<comment type="caution">
    <text evidence="1">The sequence shown here is derived from an EMBL/GenBank/DDBJ whole genome shotgun (WGS) entry which is preliminary data.</text>
</comment>
<gene>
    <name evidence="1" type="ORF">ETSY2_14000</name>
</gene>
<sequence length="271" mass="29063">MGWVLGCFGLGGLLLAGCDHSREADSRVRMVIDTQTRQLMDPRIISTLRVEVLVPEDGVSIIEELFDVTEPEVLVEIEVPQGTSRHIRVDAVNPFAAVIFSGATVVDLFLPVHNVELFLSPIFSVNVALETQVSADDGALLTVASQDLGLLDLIVDIPPGALDRDGVVVIGTRNHPPLLPPLPPGGVPMGLALGFESDGAMLTQPIMLTLPYDEFKLSMQGLGPEALRFYHLDMGMSAWSEVTILNIDPDMVTITVALPAFGSGVLGIYMP</sequence>
<reference evidence="1 2" key="1">
    <citation type="journal article" date="2014" name="Nature">
        <title>An environmental bacterial taxon with a large and distinct metabolic repertoire.</title>
        <authorList>
            <person name="Wilson M.C."/>
            <person name="Mori T."/>
            <person name="Ruckert C."/>
            <person name="Uria A.R."/>
            <person name="Helf M.J."/>
            <person name="Takada K."/>
            <person name="Gernert C."/>
            <person name="Steffens U.A."/>
            <person name="Heycke N."/>
            <person name="Schmitt S."/>
            <person name="Rinke C."/>
            <person name="Helfrich E.J."/>
            <person name="Brachmann A.O."/>
            <person name="Gurgui C."/>
            <person name="Wakimoto T."/>
            <person name="Kracht M."/>
            <person name="Crusemann M."/>
            <person name="Hentschel U."/>
            <person name="Abe I."/>
            <person name="Matsunaga S."/>
            <person name="Kalinowski J."/>
            <person name="Takeyama H."/>
            <person name="Piel J."/>
        </authorList>
    </citation>
    <scope>NUCLEOTIDE SEQUENCE [LARGE SCALE GENOMIC DNA]</scope>
    <source>
        <strain evidence="2">TSY2</strain>
    </source>
</reference>
<organism evidence="1 2">
    <name type="scientific">Candidatus Entotheonella gemina</name>
    <dbReference type="NCBI Taxonomy" id="1429439"/>
    <lineage>
        <taxon>Bacteria</taxon>
        <taxon>Pseudomonadati</taxon>
        <taxon>Nitrospinota/Tectimicrobiota group</taxon>
        <taxon>Candidatus Tectimicrobiota</taxon>
        <taxon>Candidatus Entotheonellia</taxon>
        <taxon>Candidatus Entotheonellales</taxon>
        <taxon>Candidatus Entotheonellaceae</taxon>
        <taxon>Candidatus Entotheonella</taxon>
    </lineage>
</organism>
<dbReference type="Proteomes" id="UP000019140">
    <property type="component" value="Unassembled WGS sequence"/>
</dbReference>
<proteinExistence type="predicted"/>
<dbReference type="AlphaFoldDB" id="W4M9B4"/>